<dbReference type="Proteomes" id="UP000682892">
    <property type="component" value="Unassembled WGS sequence"/>
</dbReference>
<evidence type="ECO:0000256" key="10">
    <source>
        <dbReference type="ARBA" id="ARBA00039639"/>
    </source>
</evidence>
<evidence type="ECO:0000256" key="6">
    <source>
        <dbReference type="ARBA" id="ARBA00022827"/>
    </source>
</evidence>
<dbReference type="SUPFAM" id="SSF55103">
    <property type="entry name" value="FAD-linked oxidases, C-terminal domain"/>
    <property type="match status" value="1"/>
</dbReference>
<keyword evidence="6" id="KW-0274">FAD</keyword>
<dbReference type="FunFam" id="3.30.465.10:FF:000001">
    <property type="entry name" value="D-2-hydroxyglutarate dehydrogenase, mitochondrial"/>
    <property type="match status" value="1"/>
</dbReference>
<dbReference type="PROSITE" id="PS51387">
    <property type="entry name" value="FAD_PCMH"/>
    <property type="match status" value="1"/>
</dbReference>
<dbReference type="FunFam" id="1.10.45.10:FF:000001">
    <property type="entry name" value="D-lactate dehydrogenase mitochondrial"/>
    <property type="match status" value="1"/>
</dbReference>
<dbReference type="InterPro" id="IPR051264">
    <property type="entry name" value="FAD-oxidored/transferase_4"/>
</dbReference>
<dbReference type="STRING" id="7159.Q178E2"/>
<dbReference type="InterPro" id="IPR006094">
    <property type="entry name" value="Oxid_FAD_bind_N"/>
</dbReference>
<dbReference type="HOGENOM" id="CLU_017779_4_1_1"/>
<dbReference type="InterPro" id="IPR016171">
    <property type="entry name" value="Vanillyl_alc_oxidase_C-sub2"/>
</dbReference>
<sequence length="542" mass="60210">MNGEVDCSRLLSMLNFRVAPRVLRGGALLQQRFHRTAFGSNEPFTSMIRLFSMFEDIYDFDGSSNQFVSCDNFRIKRGSYATVGDADIKHFENILPNRNQILLGLDETAGYNRDYFNYVRGLGEVVLRPRTTAQVSAILQHCNRRKLAISVYGGNTGVCGGSIPVFDEIVLSMELMNGIESIDEYSGVLQCEAGCILGVLEEKLSEKGLIMPLDLGSKNSCHIGGNVATNAGGIRLMRYGNLQGSVLGLEAVKADGTVLDLMSRFRKDNTGYHLKNIFIGSEGTLGVMTRVAIACPPAPTTQNVLFLGVQNYESVLKTFIECKKRLGEILTSCELIDKDALQCCIEHLKRSSPIEEYPFYMLIETTGRNVEHDEQKVNDFLKQVLSSGIVADGVVANEPSKVMDLWQLRERIPDGTFSNNFCLTYDLSLPLGNFYDIVPAMKTRVGHLVKVVCGFGHIGDSNIHLNIAGDELTPEIRQLVDPYVYEFTSKLRGSVSAEHGIGLLKPKYLKYSKTNESIRLMQQIKTFMDPNGILNPYKVISN</sequence>
<dbReference type="Gene3D" id="3.30.70.2740">
    <property type="match status" value="1"/>
</dbReference>
<keyword evidence="5" id="KW-0285">Flavoprotein</keyword>
<dbReference type="FunFam" id="3.30.43.10:FF:000011">
    <property type="entry name" value="D-lactate dehydrogenase (Cytochrome)"/>
    <property type="match status" value="1"/>
</dbReference>
<dbReference type="PaxDb" id="7159-AAEL005927-PA"/>
<accession>Q178E2</accession>
<name>Q178E2_AEDAE</name>
<feature type="domain" description="FAD-binding PCMH-type" evidence="13">
    <location>
        <begin position="118"/>
        <end position="298"/>
    </location>
</feature>
<dbReference type="GO" id="GO:0005739">
    <property type="term" value="C:mitochondrion"/>
    <property type="evidence" value="ECO:0007669"/>
    <property type="project" value="TreeGrafter"/>
</dbReference>
<evidence type="ECO:0000313" key="14">
    <source>
        <dbReference type="EMBL" id="EAT42561.1"/>
    </source>
</evidence>
<dbReference type="FunFam" id="3.30.70.2190:FF:000001">
    <property type="entry name" value="D-2-hydroxyglutarate dehydrogenase mitochondrial"/>
    <property type="match status" value="1"/>
</dbReference>
<dbReference type="PANTHER" id="PTHR43716">
    <property type="entry name" value="D-2-HYDROXYGLUTARATE DEHYDROGENASE, MITOCHONDRIAL"/>
    <property type="match status" value="1"/>
</dbReference>
<dbReference type="GO" id="GO:0071949">
    <property type="term" value="F:FAD binding"/>
    <property type="evidence" value="ECO:0007669"/>
    <property type="project" value="InterPro"/>
</dbReference>
<dbReference type="eggNOG" id="KOG1232">
    <property type="taxonomic scope" value="Eukaryota"/>
</dbReference>
<dbReference type="PhylomeDB" id="Q178E2"/>
<evidence type="ECO:0000256" key="12">
    <source>
        <dbReference type="ARBA" id="ARBA00049267"/>
    </source>
</evidence>
<dbReference type="InterPro" id="IPR016164">
    <property type="entry name" value="FAD-linked_Oxase-like_C"/>
</dbReference>
<dbReference type="SUPFAM" id="SSF56176">
    <property type="entry name" value="FAD-binding/transporter-associated domain-like"/>
    <property type="match status" value="1"/>
</dbReference>
<evidence type="ECO:0000256" key="8">
    <source>
        <dbReference type="ARBA" id="ARBA00023140"/>
    </source>
</evidence>
<dbReference type="InterPro" id="IPR004113">
    <property type="entry name" value="FAD-bd_oxidored_4_C"/>
</dbReference>
<comment type="similarity">
    <text evidence="3">Belongs to the FAD-binding oxidoreductase/transferase type 4 family.</text>
</comment>
<dbReference type="InterPro" id="IPR016169">
    <property type="entry name" value="FAD-bd_PCMH_sub2"/>
</dbReference>
<organism evidence="14 15">
    <name type="scientific">Aedes aegypti</name>
    <name type="common">Yellowfever mosquito</name>
    <name type="synonym">Culex aegypti</name>
    <dbReference type="NCBI Taxonomy" id="7159"/>
    <lineage>
        <taxon>Eukaryota</taxon>
        <taxon>Metazoa</taxon>
        <taxon>Ecdysozoa</taxon>
        <taxon>Arthropoda</taxon>
        <taxon>Hexapoda</taxon>
        <taxon>Insecta</taxon>
        <taxon>Pterygota</taxon>
        <taxon>Neoptera</taxon>
        <taxon>Endopterygota</taxon>
        <taxon>Diptera</taxon>
        <taxon>Nematocera</taxon>
        <taxon>Culicoidea</taxon>
        <taxon>Culicidae</taxon>
        <taxon>Culicinae</taxon>
        <taxon>Aedini</taxon>
        <taxon>Aedes</taxon>
        <taxon>Stegomyia</taxon>
    </lineage>
</organism>
<reference evidence="14" key="2">
    <citation type="journal article" date="2007" name="Science">
        <title>Genome sequence of Aedes aegypti, a major arbovirus vector.</title>
        <authorList>
            <person name="Nene V."/>
            <person name="Wortman J.R."/>
            <person name="Lawson D."/>
            <person name="Haas B."/>
            <person name="Kodira C."/>
            <person name="Tu Z.J."/>
            <person name="Loftus B."/>
            <person name="Xi Z."/>
            <person name="Megy K."/>
            <person name="Grabherr M."/>
            <person name="Ren Q."/>
            <person name="Zdobnov E.M."/>
            <person name="Lobo N.F."/>
            <person name="Campbell K.S."/>
            <person name="Brown S.E."/>
            <person name="Bonaldo M.F."/>
            <person name="Zhu J."/>
            <person name="Sinkins S.P."/>
            <person name="Hogenkamp D.G."/>
            <person name="Amedeo P."/>
            <person name="Arensburger P."/>
            <person name="Atkinson P.W."/>
            <person name="Bidwell S."/>
            <person name="Biedler J."/>
            <person name="Birney E."/>
            <person name="Bruggner R.V."/>
            <person name="Costas J."/>
            <person name="Coy M.R."/>
            <person name="Crabtree J."/>
            <person name="Crawford M."/>
            <person name="Debruyn B."/>
            <person name="Decaprio D."/>
            <person name="Eiglmeier K."/>
            <person name="Eisenstadt E."/>
            <person name="El-Dorry H."/>
            <person name="Gelbart W.M."/>
            <person name="Gomes S.L."/>
            <person name="Hammond M."/>
            <person name="Hannick L.I."/>
            <person name="Hogan J.R."/>
            <person name="Holmes M.H."/>
            <person name="Jaffe D."/>
            <person name="Johnston J.S."/>
            <person name="Kennedy R.C."/>
            <person name="Koo H."/>
            <person name="Kravitz S."/>
            <person name="Kriventseva E.V."/>
            <person name="Kulp D."/>
            <person name="Labutti K."/>
            <person name="Lee E."/>
            <person name="Li S."/>
            <person name="Lovin D.D."/>
            <person name="Mao C."/>
            <person name="Mauceli E."/>
            <person name="Menck C.F."/>
            <person name="Miller J.R."/>
            <person name="Montgomery P."/>
            <person name="Mori A."/>
            <person name="Nascimento A.L."/>
            <person name="Naveira H.F."/>
            <person name="Nusbaum C."/>
            <person name="O'leary S."/>
            <person name="Orvis J."/>
            <person name="Pertea M."/>
            <person name="Quesneville H."/>
            <person name="Reidenbach K.R."/>
            <person name="Rogers Y.H."/>
            <person name="Roth C.W."/>
            <person name="Schneider J.R."/>
            <person name="Schatz M."/>
            <person name="Shumway M."/>
            <person name="Stanke M."/>
            <person name="Stinson E.O."/>
            <person name="Tubio J.M."/>
            <person name="Vanzee J.P."/>
            <person name="Verjovski-Almeida S."/>
            <person name="Werner D."/>
            <person name="White O."/>
            <person name="Wyder S."/>
            <person name="Zeng Q."/>
            <person name="Zhao Q."/>
            <person name="Zhao Y."/>
            <person name="Hill C.A."/>
            <person name="Raikhel A.S."/>
            <person name="Soares M.B."/>
            <person name="Knudson D.L."/>
            <person name="Lee N.H."/>
            <person name="Galagan J."/>
            <person name="Salzberg S.L."/>
            <person name="Paulsen I.T."/>
            <person name="Dimopoulos G."/>
            <person name="Collins F.H."/>
            <person name="Birren B."/>
            <person name="Fraser-Liggett C.M."/>
            <person name="Severson D.W."/>
        </authorList>
    </citation>
    <scope>NUCLEOTIDE SEQUENCE [LARGE SCALE GENOMIC DNA]</scope>
    <source>
        <strain evidence="14">Liverpool</strain>
    </source>
</reference>
<dbReference type="VEuPathDB" id="VectorBase:AAEL005921"/>
<dbReference type="InterPro" id="IPR016166">
    <property type="entry name" value="FAD-bd_PCMH"/>
</dbReference>
<dbReference type="AlphaFoldDB" id="Q178E2"/>
<dbReference type="Gene3D" id="3.30.465.10">
    <property type="match status" value="1"/>
</dbReference>
<dbReference type="InterPro" id="IPR036318">
    <property type="entry name" value="FAD-bd_PCMH-like_sf"/>
</dbReference>
<dbReference type="PANTHER" id="PTHR43716:SF1">
    <property type="entry name" value="D-2-HYDROXYGLUTARATE DEHYDROGENASE, MITOCHONDRIAL"/>
    <property type="match status" value="1"/>
</dbReference>
<evidence type="ECO:0000256" key="5">
    <source>
        <dbReference type="ARBA" id="ARBA00022630"/>
    </source>
</evidence>
<dbReference type="Gene3D" id="3.30.43.10">
    <property type="entry name" value="Uridine Diphospho-n-acetylenolpyruvylglucosamine Reductase, domain 2"/>
    <property type="match status" value="1"/>
</dbReference>
<evidence type="ECO:0000256" key="4">
    <source>
        <dbReference type="ARBA" id="ARBA00011738"/>
    </source>
</evidence>
<evidence type="ECO:0000256" key="7">
    <source>
        <dbReference type="ARBA" id="ARBA00023002"/>
    </source>
</evidence>
<dbReference type="InterPro" id="IPR016167">
    <property type="entry name" value="FAD-bd_PCMH_sub1"/>
</dbReference>
<comment type="subunit">
    <text evidence="4">Homodimer.</text>
</comment>
<evidence type="ECO:0000256" key="1">
    <source>
        <dbReference type="ARBA" id="ARBA00001974"/>
    </source>
</evidence>
<gene>
    <name evidence="14" type="ORF">AaeL_AAEL005927</name>
</gene>
<evidence type="ECO:0000256" key="2">
    <source>
        <dbReference type="ARBA" id="ARBA00004275"/>
    </source>
</evidence>
<protein>
    <recommendedName>
        <fullName evidence="10">D-2-hydroxyglutarate dehydrogenase, mitochondrial</fullName>
        <ecNumber evidence="9">1.1.99.39</ecNumber>
    </recommendedName>
</protein>
<keyword evidence="7" id="KW-0560">Oxidoreductase</keyword>
<comment type="catalytic activity">
    <reaction evidence="12">
        <text>(R)-malate + A = oxaloacetate + AH2</text>
        <dbReference type="Rhea" id="RHEA:67460"/>
        <dbReference type="ChEBI" id="CHEBI:13193"/>
        <dbReference type="ChEBI" id="CHEBI:15588"/>
        <dbReference type="ChEBI" id="CHEBI:16452"/>
        <dbReference type="ChEBI" id="CHEBI:17499"/>
    </reaction>
    <physiologicalReaction direction="left-to-right" evidence="12">
        <dbReference type="Rhea" id="RHEA:67461"/>
    </physiologicalReaction>
</comment>
<evidence type="ECO:0000256" key="3">
    <source>
        <dbReference type="ARBA" id="ARBA00008000"/>
    </source>
</evidence>
<comment type="subcellular location">
    <subcellularLocation>
        <location evidence="2">Peroxisome</location>
    </subcellularLocation>
</comment>
<dbReference type="EMBL" id="CH477365">
    <property type="protein sequence ID" value="EAT42561.1"/>
    <property type="molecule type" value="Genomic_DNA"/>
</dbReference>
<comment type="cofactor">
    <cofactor evidence="1">
        <name>FAD</name>
        <dbReference type="ChEBI" id="CHEBI:57692"/>
    </cofactor>
</comment>
<dbReference type="GO" id="GO:0051990">
    <property type="term" value="F:(R)-2-hydroxyglutarate dehydrogenase activity"/>
    <property type="evidence" value="ECO:0007669"/>
    <property type="project" value="UniProtKB-EC"/>
</dbReference>
<proteinExistence type="inferred from homology"/>
<dbReference type="Gene3D" id="1.10.45.10">
    <property type="entry name" value="Vanillyl-alcohol Oxidase, Chain A, domain 4"/>
    <property type="match status" value="1"/>
</dbReference>
<dbReference type="GO" id="GO:0005777">
    <property type="term" value="C:peroxisome"/>
    <property type="evidence" value="ECO:0007669"/>
    <property type="project" value="UniProtKB-SubCell"/>
</dbReference>
<evidence type="ECO:0000256" key="11">
    <source>
        <dbReference type="ARBA" id="ARBA00045410"/>
    </source>
</evidence>
<dbReference type="Pfam" id="PF01565">
    <property type="entry name" value="FAD_binding_4"/>
    <property type="match status" value="1"/>
</dbReference>
<evidence type="ECO:0000256" key="9">
    <source>
        <dbReference type="ARBA" id="ARBA00039003"/>
    </source>
</evidence>
<keyword evidence="8" id="KW-0576">Peroxisome</keyword>
<dbReference type="Pfam" id="PF02913">
    <property type="entry name" value="FAD-oxidase_C"/>
    <property type="match status" value="1"/>
</dbReference>
<reference evidence="14" key="1">
    <citation type="submission" date="2005-10" db="EMBL/GenBank/DDBJ databases">
        <authorList>
            <person name="Loftus B.J."/>
            <person name="Nene V.M."/>
            <person name="Hannick L.I."/>
            <person name="Bidwell S."/>
            <person name="Haas B."/>
            <person name="Amedeo P."/>
            <person name="Orvis J."/>
            <person name="Wortman J.R."/>
            <person name="White O.R."/>
            <person name="Salzberg S."/>
            <person name="Shumway M."/>
            <person name="Koo H."/>
            <person name="Zhao Y."/>
            <person name="Holmes M."/>
            <person name="Miller J."/>
            <person name="Schatz M."/>
            <person name="Pop M."/>
            <person name="Pai G."/>
            <person name="Utterback T."/>
            <person name="Rogers Y.-H."/>
            <person name="Kravitz S."/>
            <person name="Fraser C.M."/>
        </authorList>
    </citation>
    <scope>NUCLEOTIDE SEQUENCE</scope>
    <source>
        <strain evidence="14">Liverpool</strain>
    </source>
</reference>
<evidence type="ECO:0000313" key="15">
    <source>
        <dbReference type="Proteomes" id="UP000682892"/>
    </source>
</evidence>
<comment type="function">
    <text evidence="11">Catalyzes the oxidation of D-2-hydroxyglutarate (D-2-HG) to alpha-ketoglutarate. Also catalyzes the oxidation of other D-2-hydroxyacids, such as D-malate (D-MAL) and D-lactate (D-LAC). Exhibits high activities towards D-2-HG and D-MAL but a very weak activity towards D-LAC.</text>
</comment>
<reference evidence="14" key="3">
    <citation type="submission" date="2012-09" db="EMBL/GenBank/DDBJ databases">
        <authorList>
            <consortium name="VectorBase"/>
        </authorList>
    </citation>
    <scope>NUCLEOTIDE SEQUENCE</scope>
    <source>
        <strain evidence="14">Liverpool</strain>
    </source>
</reference>
<dbReference type="Gene3D" id="3.30.70.2190">
    <property type="match status" value="1"/>
</dbReference>
<dbReference type="OMA" id="FDRTVVC"/>
<dbReference type="EC" id="1.1.99.39" evidence="9"/>
<evidence type="ECO:0000259" key="13">
    <source>
        <dbReference type="PROSITE" id="PS51387"/>
    </source>
</evidence>